<name>A0ABQ5QDD8_9BACT</name>
<dbReference type="InterPro" id="IPR036388">
    <property type="entry name" value="WH-like_DNA-bd_sf"/>
</dbReference>
<dbReference type="SUPFAM" id="SSF46785">
    <property type="entry name" value="Winged helix' DNA-binding domain"/>
    <property type="match status" value="1"/>
</dbReference>
<dbReference type="Gene3D" id="1.10.10.10">
    <property type="entry name" value="Winged helix-like DNA-binding domain superfamily/Winged helix DNA-binding domain"/>
    <property type="match status" value="1"/>
</dbReference>
<dbReference type="Pfam" id="PF02082">
    <property type="entry name" value="Rrf2"/>
    <property type="match status" value="1"/>
</dbReference>
<protein>
    <submittedName>
        <fullName evidence="1">SUF system Fe-S cluster assembly regulator</fullName>
    </submittedName>
</protein>
<sequence length="171" mass="17859">MGNVTDLVTLRGSMIGISRQTDYAARLVLHLAALPTGSQVSIAEISTLRLLPVALVRRLAGPLVKAGILRTSRGTGGGIRLGRDAALISLLDVITAIEGPVVLNQCLDGKHVCPFTNACPIQDAWAAATRALETHLAAVRFDALARASDTHLSAHLSRHAACKAVPACTVT</sequence>
<dbReference type="PANTHER" id="PTHR33221:SF2">
    <property type="entry name" value="TRANSCRIPTIONAL REGULATOR"/>
    <property type="match status" value="1"/>
</dbReference>
<proteinExistence type="predicted"/>
<dbReference type="NCBIfam" id="TIGR00738">
    <property type="entry name" value="rrf2_super"/>
    <property type="match status" value="1"/>
</dbReference>
<organism evidence="1 2">
    <name type="scientific">Geothrix limicola</name>
    <dbReference type="NCBI Taxonomy" id="2927978"/>
    <lineage>
        <taxon>Bacteria</taxon>
        <taxon>Pseudomonadati</taxon>
        <taxon>Acidobacteriota</taxon>
        <taxon>Holophagae</taxon>
        <taxon>Holophagales</taxon>
        <taxon>Holophagaceae</taxon>
        <taxon>Geothrix</taxon>
    </lineage>
</organism>
<dbReference type="PROSITE" id="PS01332">
    <property type="entry name" value="HTH_RRF2_1"/>
    <property type="match status" value="1"/>
</dbReference>
<keyword evidence="2" id="KW-1185">Reference proteome</keyword>
<dbReference type="PROSITE" id="PS51197">
    <property type="entry name" value="HTH_RRF2_2"/>
    <property type="match status" value="1"/>
</dbReference>
<dbReference type="Proteomes" id="UP001165069">
    <property type="component" value="Unassembled WGS sequence"/>
</dbReference>
<comment type="caution">
    <text evidence="1">The sequence shown here is derived from an EMBL/GenBank/DDBJ whole genome shotgun (WGS) entry which is preliminary data.</text>
</comment>
<dbReference type="InterPro" id="IPR030489">
    <property type="entry name" value="TR_Rrf2-type_CS"/>
</dbReference>
<dbReference type="EMBL" id="BSDE01000002">
    <property type="protein sequence ID" value="GLH72662.1"/>
    <property type="molecule type" value="Genomic_DNA"/>
</dbReference>
<dbReference type="PANTHER" id="PTHR33221">
    <property type="entry name" value="WINGED HELIX-TURN-HELIX TRANSCRIPTIONAL REGULATOR, RRF2 FAMILY"/>
    <property type="match status" value="1"/>
</dbReference>
<dbReference type="InterPro" id="IPR036390">
    <property type="entry name" value="WH_DNA-bd_sf"/>
</dbReference>
<evidence type="ECO:0000313" key="1">
    <source>
        <dbReference type="EMBL" id="GLH72662.1"/>
    </source>
</evidence>
<evidence type="ECO:0000313" key="2">
    <source>
        <dbReference type="Proteomes" id="UP001165069"/>
    </source>
</evidence>
<dbReference type="InterPro" id="IPR000944">
    <property type="entry name" value="Tscrpt_reg_Rrf2"/>
</dbReference>
<reference evidence="1 2" key="1">
    <citation type="journal article" date="2023" name="Antonie Van Leeuwenhoek">
        <title>Mesoterricola silvestris gen. nov., sp. nov., Mesoterricola sediminis sp. nov., Geothrix oryzae sp. nov., Geothrix edaphica sp. nov., Geothrix rubra sp. nov., and Geothrix limicola sp. nov., six novel members of Acidobacteriota isolated from soils.</title>
        <authorList>
            <person name="Itoh H."/>
            <person name="Sugisawa Y."/>
            <person name="Mise K."/>
            <person name="Xu Z."/>
            <person name="Kuniyasu M."/>
            <person name="Ushijima N."/>
            <person name="Kawano K."/>
            <person name="Kobayashi E."/>
            <person name="Shiratori Y."/>
            <person name="Masuda Y."/>
            <person name="Senoo K."/>
        </authorList>
    </citation>
    <scope>NUCLEOTIDE SEQUENCE [LARGE SCALE GENOMIC DNA]</scope>
    <source>
        <strain evidence="1 2">Red804</strain>
    </source>
</reference>
<gene>
    <name evidence="1" type="ORF">GETHLI_11640</name>
</gene>
<accession>A0ABQ5QDD8</accession>